<accession>A0A0P0LDQ6</accession>
<dbReference type="RefSeq" id="WP_057098850.1">
    <property type="nucleotide sequence ID" value="NZ_PUEN01000032.1"/>
</dbReference>
<gene>
    <name evidence="1" type="ORF">BvMPK_1070</name>
</gene>
<dbReference type="PATRIC" id="fig|821.40.peg.1281"/>
<sequence length="236" mass="26343">MTLPEEKRESGIWNGIFKMVEGGSYYDYYIKEWAGVDPEDGKAMWYKDVTDKNGNTTKETTKTYSEATDYKAGCALPDLYGGISTSLNAYGFDFSIALTYQLGGQGYDYTYATLMNSAQGAGTNYHNDILNAWTPENKYTDVPKLNAKESNNNSTSTRFLTSTSYLSLQNISVGYTLPKNWIAKLGCESLRVYFVADNVALLSARKGYDPRTNWNGESNYNYSALRSISGGITMKF</sequence>
<protein>
    <submittedName>
        <fullName evidence="1">Outer membrane protein</fullName>
    </submittedName>
</protein>
<reference evidence="2" key="1">
    <citation type="submission" date="2015-10" db="EMBL/GenBank/DDBJ databases">
        <title>Extensive mobilome-driven genome diversification in gut-associated Bacteroides vulgatus mpk.</title>
        <authorList>
            <person name="Beier S."/>
            <person name="Lange A."/>
            <person name="Huson D.H."/>
            <person name="Frick J.-S."/>
            <person name="Autenrieth I.B."/>
        </authorList>
    </citation>
    <scope>NUCLEOTIDE SEQUENCE [LARGE SCALE GENOMIC DNA]</scope>
    <source>
        <strain evidence="2">mpk</strain>
    </source>
</reference>
<reference evidence="1 2" key="2">
    <citation type="journal article" date="2016" name="Genome Biol. Evol.">
        <title>Extensive mobilome-driven genome diversification in mouse gut-associated Bacteroides vulgatus mpk.</title>
        <authorList>
            <person name="Lange A."/>
            <person name="Beier S."/>
            <person name="Steimle A."/>
            <person name="Autenrieth I.B."/>
            <person name="Huson D.H."/>
            <person name="Frick J.S."/>
        </authorList>
    </citation>
    <scope>NUCLEOTIDE SEQUENCE [LARGE SCALE GENOMIC DNA]</scope>
    <source>
        <strain evidence="2">mpk</strain>
    </source>
</reference>
<dbReference type="EMBL" id="CP013020">
    <property type="protein sequence ID" value="ALK83687.1"/>
    <property type="molecule type" value="Genomic_DNA"/>
</dbReference>
<name>A0A0P0LDQ6_PHOVU</name>
<evidence type="ECO:0000313" key="1">
    <source>
        <dbReference type="EMBL" id="ALK83687.1"/>
    </source>
</evidence>
<dbReference type="AlphaFoldDB" id="A0A0P0LDQ6"/>
<proteinExistence type="predicted"/>
<dbReference type="Proteomes" id="UP000061587">
    <property type="component" value="Chromosome"/>
</dbReference>
<organism evidence="1 2">
    <name type="scientific">Phocaeicola vulgatus</name>
    <name type="common">Bacteroides vulgatus</name>
    <dbReference type="NCBI Taxonomy" id="821"/>
    <lineage>
        <taxon>Bacteria</taxon>
        <taxon>Pseudomonadati</taxon>
        <taxon>Bacteroidota</taxon>
        <taxon>Bacteroidia</taxon>
        <taxon>Bacteroidales</taxon>
        <taxon>Bacteroidaceae</taxon>
        <taxon>Phocaeicola</taxon>
    </lineage>
</organism>
<evidence type="ECO:0000313" key="2">
    <source>
        <dbReference type="Proteomes" id="UP000061587"/>
    </source>
</evidence>